<evidence type="ECO:0000256" key="1">
    <source>
        <dbReference type="SAM" id="Coils"/>
    </source>
</evidence>
<accession>A0AAN6UZ94</accession>
<sequence>MEDLKREFEADLVKKAPTELKPPTQVSKPLLDQHMADMVETNPPRRTQGKTSPNNDKEQPSATALPTAAYKEVSDGTGLKFYTPQNSMERRLPQPTHQPDIEDYLRQELERSQVQLHEANTRADQAERAARELSRELQLRSRTSAVAEIRGGSSEDAATSLRAENARLKAELDEARSHIFSLQPYRKELTPKEIGQDFDDLVNNVTDWVTDFMDPTLDSDERRDEVLTAAKKRPGDIQKLKGYLRSQPDLVYGCMYPETDVDIFIAVVMRYLQDHIFQKALYGATSDVVETINFLEASMQTNVEPKRDQFALRTWSAEALNALICSPNYQRARHTRKREITTDLSSLFKIFLKEKEWNKFCVTCQDTIIKPAIALHEKLLTSTDHFYLDLVPYVLWGPPPDHNIRISPDFISDLPRIRCENILQNRKPLSVTKLDPSPSLEQLHHELTHVVSVVPGLYMRQVGKGDVIKEPTVVRMQQTLVAWGAADVREKFVEGGEGTLVRRLCFSRKERGDDQGGGGGLWEKWRNLQLG</sequence>
<gene>
    <name evidence="3" type="ORF">C8A04DRAFT_30365</name>
</gene>
<name>A0AAN6UZ94_9PEZI</name>
<reference evidence="3" key="2">
    <citation type="submission" date="2023-05" db="EMBL/GenBank/DDBJ databases">
        <authorList>
            <consortium name="Lawrence Berkeley National Laboratory"/>
            <person name="Steindorff A."/>
            <person name="Hensen N."/>
            <person name="Bonometti L."/>
            <person name="Westerberg I."/>
            <person name="Brannstrom I.O."/>
            <person name="Guillou S."/>
            <person name="Cros-Aarteil S."/>
            <person name="Calhoun S."/>
            <person name="Haridas S."/>
            <person name="Kuo A."/>
            <person name="Mondo S."/>
            <person name="Pangilinan J."/>
            <person name="Riley R."/>
            <person name="Labutti K."/>
            <person name="Andreopoulos B."/>
            <person name="Lipzen A."/>
            <person name="Chen C."/>
            <person name="Yanf M."/>
            <person name="Daum C."/>
            <person name="Ng V."/>
            <person name="Clum A."/>
            <person name="Ohm R."/>
            <person name="Martin F."/>
            <person name="Silar P."/>
            <person name="Natvig D."/>
            <person name="Lalanne C."/>
            <person name="Gautier V."/>
            <person name="Ament-Velasquez S.L."/>
            <person name="Kruys A."/>
            <person name="Hutchinson M.I."/>
            <person name="Powell A.J."/>
            <person name="Barry K."/>
            <person name="Miller A.N."/>
            <person name="Grigoriev I.V."/>
            <person name="Debuchy R."/>
            <person name="Gladieux P."/>
            <person name="Thoren M.H."/>
            <person name="Johannesson H."/>
        </authorList>
    </citation>
    <scope>NUCLEOTIDE SEQUENCE</scope>
    <source>
        <strain evidence="3">CBS 141.50</strain>
    </source>
</reference>
<proteinExistence type="predicted"/>
<evidence type="ECO:0000313" key="3">
    <source>
        <dbReference type="EMBL" id="KAK4141962.1"/>
    </source>
</evidence>
<feature type="compositionally biased region" description="Basic and acidic residues" evidence="2">
    <location>
        <begin position="1"/>
        <end position="18"/>
    </location>
</feature>
<reference evidence="3" key="1">
    <citation type="journal article" date="2023" name="Mol. Phylogenet. Evol.">
        <title>Genome-scale phylogeny and comparative genomics of the fungal order Sordariales.</title>
        <authorList>
            <person name="Hensen N."/>
            <person name="Bonometti L."/>
            <person name="Westerberg I."/>
            <person name="Brannstrom I.O."/>
            <person name="Guillou S."/>
            <person name="Cros-Aarteil S."/>
            <person name="Calhoun S."/>
            <person name="Haridas S."/>
            <person name="Kuo A."/>
            <person name="Mondo S."/>
            <person name="Pangilinan J."/>
            <person name="Riley R."/>
            <person name="LaButti K."/>
            <person name="Andreopoulos B."/>
            <person name="Lipzen A."/>
            <person name="Chen C."/>
            <person name="Yan M."/>
            <person name="Daum C."/>
            <person name="Ng V."/>
            <person name="Clum A."/>
            <person name="Steindorff A."/>
            <person name="Ohm R.A."/>
            <person name="Martin F."/>
            <person name="Silar P."/>
            <person name="Natvig D.O."/>
            <person name="Lalanne C."/>
            <person name="Gautier V."/>
            <person name="Ament-Velasquez S.L."/>
            <person name="Kruys A."/>
            <person name="Hutchinson M.I."/>
            <person name="Powell A.J."/>
            <person name="Barry K."/>
            <person name="Miller A.N."/>
            <person name="Grigoriev I.V."/>
            <person name="Debuchy R."/>
            <person name="Gladieux P."/>
            <person name="Hiltunen Thoren M."/>
            <person name="Johannesson H."/>
        </authorList>
    </citation>
    <scope>NUCLEOTIDE SEQUENCE</scope>
    <source>
        <strain evidence="3">CBS 141.50</strain>
    </source>
</reference>
<dbReference type="GeneID" id="87817965"/>
<dbReference type="RefSeq" id="XP_062635333.1">
    <property type="nucleotide sequence ID" value="XM_062781352.1"/>
</dbReference>
<feature type="coiled-coil region" evidence="1">
    <location>
        <begin position="109"/>
        <end position="178"/>
    </location>
</feature>
<evidence type="ECO:0000313" key="4">
    <source>
        <dbReference type="Proteomes" id="UP001302676"/>
    </source>
</evidence>
<comment type="caution">
    <text evidence="3">The sequence shown here is derived from an EMBL/GenBank/DDBJ whole genome shotgun (WGS) entry which is preliminary data.</text>
</comment>
<feature type="compositionally biased region" description="Polar residues" evidence="2">
    <location>
        <begin position="49"/>
        <end position="64"/>
    </location>
</feature>
<keyword evidence="4" id="KW-1185">Reference proteome</keyword>
<evidence type="ECO:0000256" key="2">
    <source>
        <dbReference type="SAM" id="MobiDB-lite"/>
    </source>
</evidence>
<protein>
    <submittedName>
        <fullName evidence="3">Uncharacterized protein</fullName>
    </submittedName>
</protein>
<organism evidence="3 4">
    <name type="scientific">Dichotomopilus funicola</name>
    <dbReference type="NCBI Taxonomy" id="1934379"/>
    <lineage>
        <taxon>Eukaryota</taxon>
        <taxon>Fungi</taxon>
        <taxon>Dikarya</taxon>
        <taxon>Ascomycota</taxon>
        <taxon>Pezizomycotina</taxon>
        <taxon>Sordariomycetes</taxon>
        <taxon>Sordariomycetidae</taxon>
        <taxon>Sordariales</taxon>
        <taxon>Chaetomiaceae</taxon>
        <taxon>Dichotomopilus</taxon>
    </lineage>
</organism>
<dbReference type="AlphaFoldDB" id="A0AAN6UZ94"/>
<keyword evidence="1" id="KW-0175">Coiled coil</keyword>
<feature type="region of interest" description="Disordered" evidence="2">
    <location>
        <begin position="1"/>
        <end position="97"/>
    </location>
</feature>
<dbReference type="Proteomes" id="UP001302676">
    <property type="component" value="Unassembled WGS sequence"/>
</dbReference>
<dbReference type="EMBL" id="MU853603">
    <property type="protein sequence ID" value="KAK4141962.1"/>
    <property type="molecule type" value="Genomic_DNA"/>
</dbReference>